<dbReference type="GO" id="GO:0019441">
    <property type="term" value="P:L-tryptophan catabolic process to kynurenine"/>
    <property type="evidence" value="ECO:0007669"/>
    <property type="project" value="InterPro"/>
</dbReference>
<reference evidence="2 3" key="1">
    <citation type="submission" date="2015-09" db="EMBL/GenBank/DDBJ databases">
        <title>Draft genome of a European isolate of the apple canker pathogen Neonectria ditissima.</title>
        <authorList>
            <person name="Gomez-Cortecero A."/>
            <person name="Harrison R.J."/>
            <person name="Armitage A.D."/>
        </authorList>
    </citation>
    <scope>NUCLEOTIDE SEQUENCE [LARGE SCALE GENOMIC DNA]</scope>
    <source>
        <strain evidence="2 3">R09/05</strain>
    </source>
</reference>
<name>A0A0P7BEW7_9HYPO</name>
<keyword evidence="3" id="KW-1185">Reference proteome</keyword>
<evidence type="ECO:0000313" key="3">
    <source>
        <dbReference type="Proteomes" id="UP000050424"/>
    </source>
</evidence>
<dbReference type="InterPro" id="IPR037175">
    <property type="entry name" value="KFase_sf"/>
</dbReference>
<dbReference type="InterPro" id="IPR007325">
    <property type="entry name" value="KFase/CYL"/>
</dbReference>
<dbReference type="PANTHER" id="PTHR34861:SF11">
    <property type="entry name" value="CYCLASE"/>
    <property type="match status" value="1"/>
</dbReference>
<comment type="caution">
    <text evidence="2">The sequence shown here is derived from an EMBL/GenBank/DDBJ whole genome shotgun (WGS) entry which is preliminary data.</text>
</comment>
<proteinExistence type="inferred from homology"/>
<dbReference type="OrthoDB" id="5396at2759"/>
<protein>
    <recommendedName>
        <fullName evidence="4">Cyclase</fullName>
    </recommendedName>
</protein>
<sequence>MPQPSLPPFDDLPLDKSGPLGNAWGLWGPDDQLGMLNLLTPETVAAAAAEIREGIRISLDWPLDRISHPPFGRIPFNHRILNKAPMVMNDDVVSFNTQSSTQWDGFRHYGYQRIGQFYRGHKQEDFAPGSKALGIDAFSNNGGIIGRGVLVDWYSWAQRNNIHLSPFQTGAVEMSHIQSIIAENNLKFRQADILFLRVGFTSHYDALPLDAKRNFPDRKPDGLLGLEATEESLRWIWESGFAAVASDAAGFERGPATGPYNHPDVSIHQWALAGWGLPIGELFDLEELAEKCAARKKWSFFLCSVPLKVPGGVASPGNAVAII</sequence>
<organism evidence="2 3">
    <name type="scientific">Neonectria ditissima</name>
    <dbReference type="NCBI Taxonomy" id="78410"/>
    <lineage>
        <taxon>Eukaryota</taxon>
        <taxon>Fungi</taxon>
        <taxon>Dikarya</taxon>
        <taxon>Ascomycota</taxon>
        <taxon>Pezizomycotina</taxon>
        <taxon>Sordariomycetes</taxon>
        <taxon>Hypocreomycetidae</taxon>
        <taxon>Hypocreales</taxon>
        <taxon>Nectriaceae</taxon>
        <taxon>Neonectria</taxon>
    </lineage>
</organism>
<dbReference type="Pfam" id="PF04199">
    <property type="entry name" value="Cyclase"/>
    <property type="match status" value="1"/>
</dbReference>
<gene>
    <name evidence="2" type="ORF">AK830_g8091</name>
</gene>
<dbReference type="STRING" id="78410.A0A0P7BEW7"/>
<dbReference type="PANTHER" id="PTHR34861">
    <property type="match status" value="1"/>
</dbReference>
<evidence type="ECO:0000256" key="1">
    <source>
        <dbReference type="ARBA" id="ARBA00007865"/>
    </source>
</evidence>
<dbReference type="AlphaFoldDB" id="A0A0P7BEW7"/>
<evidence type="ECO:0000313" key="2">
    <source>
        <dbReference type="EMBL" id="KPM38458.1"/>
    </source>
</evidence>
<dbReference type="EMBL" id="LKCW01000133">
    <property type="protein sequence ID" value="KPM38458.1"/>
    <property type="molecule type" value="Genomic_DNA"/>
</dbReference>
<dbReference type="GO" id="GO:0004061">
    <property type="term" value="F:arylformamidase activity"/>
    <property type="evidence" value="ECO:0007669"/>
    <property type="project" value="InterPro"/>
</dbReference>
<evidence type="ECO:0008006" key="4">
    <source>
        <dbReference type="Google" id="ProtNLM"/>
    </source>
</evidence>
<comment type="similarity">
    <text evidence="1">Belongs to the Cyclase 1 superfamily.</text>
</comment>
<accession>A0A0P7BEW7</accession>
<dbReference type="Proteomes" id="UP000050424">
    <property type="component" value="Unassembled WGS sequence"/>
</dbReference>
<dbReference type="SUPFAM" id="SSF102198">
    <property type="entry name" value="Putative cyclase"/>
    <property type="match status" value="1"/>
</dbReference>
<dbReference type="Gene3D" id="3.50.30.50">
    <property type="entry name" value="Putative cyclase"/>
    <property type="match status" value="1"/>
</dbReference>